<dbReference type="FunFam" id="3.40.50.2000:FF:000009">
    <property type="entry name" value="Sterol 3-beta-glucosyltransferase UGT80A2"/>
    <property type="match status" value="1"/>
</dbReference>
<organism evidence="22 23">
    <name type="scientific">Sungouiella intermedia</name>
    <dbReference type="NCBI Taxonomy" id="45354"/>
    <lineage>
        <taxon>Eukaryota</taxon>
        <taxon>Fungi</taxon>
        <taxon>Dikarya</taxon>
        <taxon>Ascomycota</taxon>
        <taxon>Saccharomycotina</taxon>
        <taxon>Pichiomycetes</taxon>
        <taxon>Metschnikowiaceae</taxon>
        <taxon>Sungouiella</taxon>
    </lineage>
</organism>
<dbReference type="SUPFAM" id="SSF50729">
    <property type="entry name" value="PH domain-like"/>
    <property type="match status" value="1"/>
</dbReference>
<comment type="subcellular location">
    <subcellularLocation>
        <location evidence="2">Cytoplasm</location>
    </subcellularLocation>
    <subcellularLocation>
        <location evidence="1">Membrane</location>
        <topology evidence="1">Peripheral membrane protein</topology>
    </subcellularLocation>
</comment>
<keyword evidence="11" id="KW-0756">Sterol biosynthesis</keyword>
<feature type="domain" description="PH" evidence="20">
    <location>
        <begin position="395"/>
        <end position="545"/>
    </location>
</feature>
<dbReference type="InterPro" id="IPR050426">
    <property type="entry name" value="Glycosyltransferase_28"/>
</dbReference>
<evidence type="ECO:0000256" key="12">
    <source>
        <dbReference type="ARBA" id="ARBA00023098"/>
    </source>
</evidence>
<dbReference type="InterPro" id="IPR011993">
    <property type="entry name" value="PH-like_dom_sf"/>
</dbReference>
<dbReference type="EMBL" id="LT635760">
    <property type="protein sequence ID" value="SGZ56532.1"/>
    <property type="molecule type" value="Genomic_DNA"/>
</dbReference>
<dbReference type="GO" id="GO:0016126">
    <property type="term" value="P:sterol biosynthetic process"/>
    <property type="evidence" value="ECO:0007669"/>
    <property type="project" value="UniProtKB-KW"/>
</dbReference>
<evidence type="ECO:0000256" key="6">
    <source>
        <dbReference type="ARBA" id="ARBA00022490"/>
    </source>
</evidence>
<evidence type="ECO:0000256" key="15">
    <source>
        <dbReference type="ARBA" id="ARBA00023221"/>
    </source>
</evidence>
<evidence type="ECO:0000313" key="22">
    <source>
        <dbReference type="EMBL" id="SGZ56532.1"/>
    </source>
</evidence>
<dbReference type="InterPro" id="IPR004276">
    <property type="entry name" value="GlycoTrans_28_N"/>
</dbReference>
<feature type="region of interest" description="Disordered" evidence="19">
    <location>
        <begin position="207"/>
        <end position="237"/>
    </location>
</feature>
<dbReference type="Proteomes" id="UP000182334">
    <property type="component" value="Chromosome V"/>
</dbReference>
<protein>
    <recommendedName>
        <fullName evidence="5">Sterol 3-beta-glucosyltransferase</fullName>
        <ecNumber evidence="4">2.4.1.173</ecNumber>
    </recommendedName>
    <alternativeName>
        <fullName evidence="16">Autophagy-related protein 26</fullName>
    </alternativeName>
</protein>
<gene>
    <name evidence="22" type="ORF">SAMEA4029010_CIC11G00000001304</name>
</gene>
<dbReference type="InterPro" id="IPR002213">
    <property type="entry name" value="UDP_glucos_trans"/>
</dbReference>
<dbReference type="EC" id="2.4.1.173" evidence="4"/>
<dbReference type="STRING" id="45354.A0A1L0DJ01"/>
<evidence type="ECO:0000256" key="10">
    <source>
        <dbReference type="ARBA" id="ARBA00022955"/>
    </source>
</evidence>
<proteinExistence type="inferred from homology"/>
<feature type="domain" description="GRAM" evidence="21">
    <location>
        <begin position="925"/>
        <end position="991"/>
    </location>
</feature>
<evidence type="ECO:0000256" key="2">
    <source>
        <dbReference type="ARBA" id="ARBA00004496"/>
    </source>
</evidence>
<evidence type="ECO:0000256" key="13">
    <source>
        <dbReference type="ARBA" id="ARBA00023136"/>
    </source>
</evidence>
<feature type="domain" description="GRAM" evidence="21">
    <location>
        <begin position="335"/>
        <end position="391"/>
    </location>
</feature>
<evidence type="ECO:0000259" key="20">
    <source>
        <dbReference type="SMART" id="SM00233"/>
    </source>
</evidence>
<keyword evidence="9" id="KW-0808">Transferase</keyword>
<dbReference type="GO" id="GO:0005737">
    <property type="term" value="C:cytoplasm"/>
    <property type="evidence" value="ECO:0007669"/>
    <property type="project" value="UniProtKB-SubCell"/>
</dbReference>
<feature type="region of interest" description="Disordered" evidence="19">
    <location>
        <begin position="56"/>
        <end position="101"/>
    </location>
</feature>
<keyword evidence="6" id="KW-0963">Cytoplasm</keyword>
<comment type="catalytic activity">
    <reaction evidence="17">
        <text>ergosterol + UDP-alpha-D-glucose = ergosteryl 3-beta-D-glucoside + UDP + H(+)</text>
        <dbReference type="Rhea" id="RHEA:61836"/>
        <dbReference type="ChEBI" id="CHEBI:15378"/>
        <dbReference type="ChEBI" id="CHEBI:16933"/>
        <dbReference type="ChEBI" id="CHEBI:52973"/>
        <dbReference type="ChEBI" id="CHEBI:58223"/>
        <dbReference type="ChEBI" id="CHEBI:58885"/>
    </reaction>
    <physiologicalReaction direction="left-to-right" evidence="17">
        <dbReference type="Rhea" id="RHEA:61837"/>
    </physiologicalReaction>
</comment>
<evidence type="ECO:0000256" key="9">
    <source>
        <dbReference type="ARBA" id="ARBA00022679"/>
    </source>
</evidence>
<evidence type="ECO:0000256" key="14">
    <source>
        <dbReference type="ARBA" id="ARBA00023166"/>
    </source>
</evidence>
<reference evidence="22 23" key="1">
    <citation type="submission" date="2016-10" db="EMBL/GenBank/DDBJ databases">
        <authorList>
            <person name="de Groot N.N."/>
        </authorList>
    </citation>
    <scope>NUCLEOTIDE SEQUENCE [LARGE SCALE GENOMIC DNA]</scope>
    <source>
        <strain evidence="22 23">CBS 141442</strain>
    </source>
</reference>
<evidence type="ECO:0000256" key="3">
    <source>
        <dbReference type="ARBA" id="ARBA00006962"/>
    </source>
</evidence>
<evidence type="ECO:0000256" key="4">
    <source>
        <dbReference type="ARBA" id="ARBA00012650"/>
    </source>
</evidence>
<keyword evidence="13" id="KW-0472">Membrane</keyword>
<dbReference type="PANTHER" id="PTHR48050">
    <property type="entry name" value="STEROL 3-BETA-GLUCOSYLTRANSFERASE"/>
    <property type="match status" value="1"/>
</dbReference>
<dbReference type="GO" id="GO:0016906">
    <property type="term" value="F:sterol 3-beta-glucosyltransferase activity"/>
    <property type="evidence" value="ECO:0007669"/>
    <property type="project" value="UniProtKB-EC"/>
</dbReference>
<dbReference type="InterPro" id="IPR048065">
    <property type="entry name" value="ATG26_PH_GRAM2"/>
</dbReference>
<feature type="compositionally biased region" description="Basic and acidic residues" evidence="19">
    <location>
        <begin position="69"/>
        <end position="78"/>
    </location>
</feature>
<feature type="compositionally biased region" description="Acidic residues" evidence="19">
    <location>
        <begin position="1576"/>
        <end position="1608"/>
    </location>
</feature>
<keyword evidence="10" id="KW-0752">Steroid biosynthesis</keyword>
<dbReference type="CDD" id="cd13216">
    <property type="entry name" value="PH-GRAM2_AGT26"/>
    <property type="match status" value="1"/>
</dbReference>
<dbReference type="SUPFAM" id="SSF53756">
    <property type="entry name" value="UDP-Glycosyltransferase/glycogen phosphorylase"/>
    <property type="match status" value="1"/>
</dbReference>
<dbReference type="Pfam" id="PF02893">
    <property type="entry name" value="GRAM"/>
    <property type="match status" value="1"/>
</dbReference>
<comment type="similarity">
    <text evidence="3">Belongs to the glycosyltransferase 28 family.</text>
</comment>
<dbReference type="FunFam" id="3.40.50.2000:FF:000029">
    <property type="entry name" value="Sterol 3-beta-glucosyltransferase"/>
    <property type="match status" value="1"/>
</dbReference>
<evidence type="ECO:0000256" key="1">
    <source>
        <dbReference type="ARBA" id="ARBA00004170"/>
    </source>
</evidence>
<evidence type="ECO:0000256" key="7">
    <source>
        <dbReference type="ARBA" id="ARBA00022516"/>
    </source>
</evidence>
<dbReference type="InterPro" id="IPR010610">
    <property type="entry name" value="EryCIII-like_C"/>
</dbReference>
<comment type="catalytic activity">
    <reaction evidence="18">
        <text>a sterol + UDP-alpha-D-glucose = a sterol 3-beta-D-glucoside + UDP + H(+)</text>
        <dbReference type="Rhea" id="RHEA:22724"/>
        <dbReference type="ChEBI" id="CHEBI:15378"/>
        <dbReference type="ChEBI" id="CHEBI:15889"/>
        <dbReference type="ChEBI" id="CHEBI:37424"/>
        <dbReference type="ChEBI" id="CHEBI:58223"/>
        <dbReference type="ChEBI" id="CHEBI:58885"/>
        <dbReference type="EC" id="2.4.1.173"/>
    </reaction>
    <physiologicalReaction direction="left-to-right" evidence="18">
        <dbReference type="Rhea" id="RHEA:22725"/>
    </physiologicalReaction>
</comment>
<dbReference type="CDD" id="cd03784">
    <property type="entry name" value="GT1_Gtf-like"/>
    <property type="match status" value="1"/>
</dbReference>
<keyword evidence="12" id="KW-0443">Lipid metabolism</keyword>
<evidence type="ECO:0000259" key="21">
    <source>
        <dbReference type="SMART" id="SM00568"/>
    </source>
</evidence>
<dbReference type="PANTHER" id="PTHR48050:SF25">
    <property type="entry name" value="STEROL 3-BETA-GLUCOSYLTRANSFERASE"/>
    <property type="match status" value="1"/>
</dbReference>
<keyword evidence="14" id="KW-1207">Sterol metabolism</keyword>
<keyword evidence="8" id="KW-0328">Glycosyltransferase</keyword>
<dbReference type="SMART" id="SM00233">
    <property type="entry name" value="PH"/>
    <property type="match status" value="1"/>
</dbReference>
<feature type="region of interest" description="Disordered" evidence="19">
    <location>
        <begin position="1551"/>
        <end position="1617"/>
    </location>
</feature>
<dbReference type="OrthoDB" id="10261837at2759"/>
<evidence type="ECO:0000256" key="16">
    <source>
        <dbReference type="ARBA" id="ARBA00029843"/>
    </source>
</evidence>
<evidence type="ECO:0000256" key="18">
    <source>
        <dbReference type="ARBA" id="ARBA00049453"/>
    </source>
</evidence>
<evidence type="ECO:0000256" key="11">
    <source>
        <dbReference type="ARBA" id="ARBA00023011"/>
    </source>
</evidence>
<dbReference type="Gene3D" id="2.30.29.30">
    <property type="entry name" value="Pleckstrin-homology domain (PH domain)/Phosphotyrosine-binding domain (PTB)"/>
    <property type="match status" value="2"/>
</dbReference>
<keyword evidence="15" id="KW-0753">Steroid metabolism</keyword>
<evidence type="ECO:0000313" key="23">
    <source>
        <dbReference type="Proteomes" id="UP000182334"/>
    </source>
</evidence>
<evidence type="ECO:0000256" key="19">
    <source>
        <dbReference type="SAM" id="MobiDB-lite"/>
    </source>
</evidence>
<keyword evidence="23" id="KW-1185">Reference proteome</keyword>
<dbReference type="GO" id="GO:0016020">
    <property type="term" value="C:membrane"/>
    <property type="evidence" value="ECO:0007669"/>
    <property type="project" value="UniProtKB-SubCell"/>
</dbReference>
<dbReference type="Pfam" id="PF03033">
    <property type="entry name" value="Glyco_transf_28"/>
    <property type="match status" value="1"/>
</dbReference>
<sequence length="1617" mass="181283">MEKVVASGPRDKGLVAKLGIEEKHEFLQNTLPLYRKITLALIPPLQCSLGFAMGHDEDESKNENGALSDHGDNSRDSNTKNSETSDAAGPQGSASGTEAPLTDDVDVAVPLGADSVLESFLGMLATALAVDSLKNIRNNIHERLGIGLEVSKPKLVGYSLYESSSEDSEEELGDQDLTFMGVRSLKSALPASESLKADEEFTIRNRSDAERFTQRSDTERSTHQIDTERSTTKSEDQTVIIKSDVSSNPRVTEMKRTDTTSTMNSEDPLMTFAEIIQPETFYIPPPKERSVLQKSMMKNMSLTTIADRVLIKSEDELEEPENESDQDFLRWLTGEKLRDSFMLSDDDYYYARFSAWLIKDVLLQGHVHVTRDALCFYSLLPNEAPEVEPNNADLTLYSGSLGHKLGHYGDSYFTSVYTHQFWGVLKPHSMCIYTSPTEQYFPVKVIDLNEASYCEIENFSPSQATTLHDLPPLPVNMTRSNSETLLSQLTSESSSLTDEALANEDVQSGVWFKIVCKDKTYRFHTGNIYSARHWYNAITKVIFTLQNTNANREVIFKIPMSDVLDVKKNYVLTGELDEKNYDNNTPVSFTVKFATLPQTNSKIEKMKMKSNIAMSRTSPHDFVNILFFIGGVDFEKLMNLIFTDKVGGALELPLNTRVRLKAKKMLDPDALSLKSKHHSTFISTLNPQIPGVSLIDKIVKTNEQIVQFRNLERQRYDAELSSSETVGEKKKTMARLLNVIKPRYLGSGSTSPTGVKESISIDSKLWDDRMDKAFENWEDGLALQFPKPFSVQTLQNLRLIMVTKRRSFDEIARKFKDSPLLEEIKMQHQVKLRKKNMRNGSITSVNESSTIDFGESMRKMYLTDDSSLSISAPQKKSKFQSFKQSVRTVSSMGGIWSADPLHYQPFGVEDPYYIKEIHERQSALSHYQKHFSLAPDTFLVSAYYAYLKRTFPIYGKLYLGNDRLCFRRLFPGVSTRMIIPIKEITSCTKIRSFKFGIKVLAQGGKELVLEFATRKIRDDAFHTIWLIMEKFGIEKPKDADTPSDATLQDDENSVLLGKEFQLREDAIELAKKKIRAAKLRLLEDRVGAASGIEFPVVLEDNPFVMTEIVPTEPYNITLLTIGSRGDVQPYIALGKGLIAEGHNVTIATHVEFKEWIETHGIGFKEVAGNPAELMSLMVTHGSMSVSFLKEANSKFKGWITELLDTSWKACEGTDILIESPSAMGGIHIAEALGIPYLRAFTMPWTRTRAYPHAFIVPDSKKGGSYNILTHVMFENVFWKGISSQVNRWRVETLGLSRTNLVKLQQSRIPFLYNVSPAMFPPSVDFPDWVKVTGYWFLDEGSQDYEPPKALVEFIETAKTNNEKLVYIGFGSIVVSDAKKLTRAVIEAVLELGVKCILNKGWSDRLNKSKDDSVIELPPQIFDSGSIPHDWLFNQIDAAVHHGGSGTTGATLRAGLPTIIKPFFGDQFFYASRVEELGVGIALKKLNTKSLTKALNAITGNTKYLYKAQAVSLAMQTETGVLTAIAAIYTELAYSKSIITTIRQNTEVRKNLDDKSGVQTPTIDESSITFVAGGRDEETDDDDDDDDEAPSDTSEEESDSSEEEDEFESGTEAFADTK</sequence>
<evidence type="ECO:0000256" key="5">
    <source>
        <dbReference type="ARBA" id="ARBA00017894"/>
    </source>
</evidence>
<dbReference type="Gene3D" id="3.40.50.2000">
    <property type="entry name" value="Glycogen Phosphorylase B"/>
    <property type="match status" value="2"/>
</dbReference>
<dbReference type="SMART" id="SM00568">
    <property type="entry name" value="GRAM"/>
    <property type="match status" value="2"/>
</dbReference>
<evidence type="ECO:0000256" key="8">
    <source>
        <dbReference type="ARBA" id="ARBA00022676"/>
    </source>
</evidence>
<dbReference type="InterPro" id="IPR001849">
    <property type="entry name" value="PH_domain"/>
</dbReference>
<dbReference type="GO" id="GO:0005975">
    <property type="term" value="P:carbohydrate metabolic process"/>
    <property type="evidence" value="ECO:0007669"/>
    <property type="project" value="InterPro"/>
</dbReference>
<dbReference type="Pfam" id="PF06722">
    <property type="entry name" value="EryCIII-like_C"/>
    <property type="match status" value="1"/>
</dbReference>
<accession>A0A1L0DJ01</accession>
<feature type="compositionally biased region" description="Basic and acidic residues" evidence="19">
    <location>
        <begin position="207"/>
        <end position="236"/>
    </location>
</feature>
<keyword evidence="7" id="KW-0444">Lipid biosynthesis</keyword>
<feature type="compositionally biased region" description="Polar residues" evidence="19">
    <location>
        <begin position="1556"/>
        <end position="1568"/>
    </location>
</feature>
<evidence type="ECO:0000256" key="17">
    <source>
        <dbReference type="ARBA" id="ARBA00047886"/>
    </source>
</evidence>
<name>A0A1L0DJ01_9ASCO</name>
<dbReference type="InterPro" id="IPR004182">
    <property type="entry name" value="GRAM"/>
</dbReference>